<accession>B1FWN2</accession>
<sequence>MRLWSLPGPGHFLDQAMAALREGSNVVMPMPLHGMPSLSRALEQRLHADGWDCHPVCDDGGAPVEQLFAALGLDDGGSVRRTVSLLRQCMKPGQVVLIHGVRSSSWRAWKLFLNEYEQASRSVGMIERPLVALLTEGVPLQEMPERGAALRVLECDNVIGEIDVLLFTTSLLRNVVRADYKMKLMARVICRLALWDLEIARFLTEQKPESLLEPQRILGEAIRELGMPDSLTRTWESGGIQRFDDVECVHPFIVVREGDVHQELTMRLWAAQAAEVLPALELQRRILVRRMRGLVSMPMTVDGTTYDDLDDMEIGPLSHVANTRQLSNAIRLTANKLKRLRNSLAHLEALDATDVFDEDLYRHGPVDRDLAVVTPSK</sequence>
<protein>
    <submittedName>
        <fullName evidence="1">Uncharacterized protein</fullName>
    </submittedName>
</protein>
<gene>
    <name evidence="1" type="ORF">BgramDRAFT_1648</name>
</gene>
<evidence type="ECO:0000313" key="1">
    <source>
        <dbReference type="EMBL" id="EDT12042.1"/>
    </source>
</evidence>
<dbReference type="Proteomes" id="UP000005045">
    <property type="component" value="Unassembled WGS sequence"/>
</dbReference>
<comment type="caution">
    <text evidence="1">The sequence shown here is derived from an EMBL/GenBank/DDBJ whole genome shotgun (WGS) entry which is preliminary data.</text>
</comment>
<keyword evidence="2" id="KW-1185">Reference proteome</keyword>
<organism evidence="1 2">
    <name type="scientific">Paraburkholderia graminis (strain ATCC 700544 / DSM 17151 / LMG 18924 / NCIMB 13744 / C4D1M)</name>
    <dbReference type="NCBI Taxonomy" id="396598"/>
    <lineage>
        <taxon>Bacteria</taxon>
        <taxon>Pseudomonadati</taxon>
        <taxon>Pseudomonadota</taxon>
        <taxon>Betaproteobacteria</taxon>
        <taxon>Burkholderiales</taxon>
        <taxon>Burkholderiaceae</taxon>
        <taxon>Paraburkholderia</taxon>
    </lineage>
</organism>
<dbReference type="AlphaFoldDB" id="B1FWN2"/>
<name>B1FWN2_PARG4</name>
<dbReference type="OrthoDB" id="9805698at2"/>
<evidence type="ECO:0000313" key="2">
    <source>
        <dbReference type="Proteomes" id="UP000005045"/>
    </source>
</evidence>
<reference evidence="1 2" key="1">
    <citation type="submission" date="2008-03" db="EMBL/GenBank/DDBJ databases">
        <title>Sequencing of the draft genome and assembly of Burkholderia graminis C4D1M.</title>
        <authorList>
            <consortium name="US DOE Joint Genome Institute (JGI-PGF)"/>
            <person name="Copeland A."/>
            <person name="Lucas S."/>
            <person name="Lapidus A."/>
            <person name="Glavina del Rio T."/>
            <person name="Dalin E."/>
            <person name="Tice H."/>
            <person name="Bruce D."/>
            <person name="Goodwin L."/>
            <person name="Pitluck S."/>
            <person name="Larimer F."/>
            <person name="Land M.L."/>
            <person name="Hauser L."/>
            <person name="Tiedje J."/>
            <person name="Richardson P."/>
        </authorList>
    </citation>
    <scope>NUCLEOTIDE SEQUENCE [LARGE SCALE GENOMIC DNA]</scope>
    <source>
        <strain evidence="2">ATCC 700544 / DSM 17151 / LMG 18924 / NCIMB 13744 / C4D1M</strain>
    </source>
</reference>
<dbReference type="EMBL" id="ABLD01000003">
    <property type="protein sequence ID" value="EDT12042.1"/>
    <property type="molecule type" value="Genomic_DNA"/>
</dbReference>
<proteinExistence type="predicted"/>